<evidence type="ECO:0000256" key="19">
    <source>
        <dbReference type="PIRSR" id="PIRSR006135-2"/>
    </source>
</evidence>
<gene>
    <name evidence="20" type="ORF">FB460_1348</name>
</gene>
<comment type="function">
    <text evidence="4">Catalyzes ATP-dependent phosphorylation of adenosylcobinamide and addition of GMP to adenosylcobinamide phosphate.</text>
</comment>
<evidence type="ECO:0000313" key="20">
    <source>
        <dbReference type="EMBL" id="TQL63533.1"/>
    </source>
</evidence>
<keyword evidence="15 19" id="KW-0342">GTP-binding</keyword>
<comment type="catalytic activity">
    <reaction evidence="1">
        <text>adenosylcob(III)inamide + ATP = adenosylcob(III)inamide phosphate + ADP + H(+)</text>
        <dbReference type="Rhea" id="RHEA:15769"/>
        <dbReference type="ChEBI" id="CHEBI:2480"/>
        <dbReference type="ChEBI" id="CHEBI:15378"/>
        <dbReference type="ChEBI" id="CHEBI:30616"/>
        <dbReference type="ChEBI" id="CHEBI:58502"/>
        <dbReference type="ChEBI" id="CHEBI:456216"/>
        <dbReference type="EC" id="2.7.1.156"/>
    </reaction>
</comment>
<comment type="pathway">
    <text evidence="6">Cofactor biosynthesis; adenosylcobalamin biosynthesis; adenosylcobalamin from cob(II)yrinate a,c-diamide: step 5/7.</text>
</comment>
<comment type="catalytic activity">
    <reaction evidence="3">
        <text>adenosylcob(III)inamide + GTP = adenosylcob(III)inamide phosphate + GDP + H(+)</text>
        <dbReference type="Rhea" id="RHEA:15765"/>
        <dbReference type="ChEBI" id="CHEBI:2480"/>
        <dbReference type="ChEBI" id="CHEBI:15378"/>
        <dbReference type="ChEBI" id="CHEBI:37565"/>
        <dbReference type="ChEBI" id="CHEBI:58189"/>
        <dbReference type="ChEBI" id="CHEBI:58502"/>
        <dbReference type="EC" id="2.7.1.156"/>
    </reaction>
</comment>
<dbReference type="RefSeq" id="WP_142093244.1">
    <property type="nucleotide sequence ID" value="NZ_BAAAMD010000002.1"/>
</dbReference>
<dbReference type="PANTHER" id="PTHR34848">
    <property type="match status" value="1"/>
</dbReference>
<sequence>MKILVTGGVRSGKSTHAENLLPTAEPVRYIAPGQPADPERDPEWAARVALHRRRRPKAWRTIETCDVAPLFRSEGPVLFDCLGTWLTTTLDRLDAWNTPEESWRSKLEDRIFELADAWAEGPATGIVVTNEVGWGLVSEHRSGRIFADWLGRANQTVATASDEVHLVVAGRVLTL</sequence>
<evidence type="ECO:0000256" key="14">
    <source>
        <dbReference type="ARBA" id="ARBA00022840"/>
    </source>
</evidence>
<reference evidence="20 21" key="1">
    <citation type="submission" date="2019-06" db="EMBL/GenBank/DDBJ databases">
        <title>Sequencing the genomes of 1000 actinobacteria strains.</title>
        <authorList>
            <person name="Klenk H.-P."/>
        </authorList>
    </citation>
    <scope>NUCLEOTIDE SEQUENCE [LARGE SCALE GENOMIC DNA]</scope>
    <source>
        <strain evidence="20 21">DSM 8251</strain>
    </source>
</reference>
<dbReference type="GO" id="GO:0005525">
    <property type="term" value="F:GTP binding"/>
    <property type="evidence" value="ECO:0007669"/>
    <property type="project" value="UniProtKB-KW"/>
</dbReference>
<dbReference type="InterPro" id="IPR027417">
    <property type="entry name" value="P-loop_NTPase"/>
</dbReference>
<dbReference type="Gene3D" id="3.40.50.300">
    <property type="entry name" value="P-loop containing nucleotide triphosphate hydrolases"/>
    <property type="match status" value="1"/>
</dbReference>
<dbReference type="Pfam" id="PF02283">
    <property type="entry name" value="CobU"/>
    <property type="match status" value="1"/>
</dbReference>
<comment type="similarity">
    <text evidence="7">Belongs to the CobU/CobP family.</text>
</comment>
<evidence type="ECO:0000256" key="6">
    <source>
        <dbReference type="ARBA" id="ARBA00005159"/>
    </source>
</evidence>
<feature type="binding site" evidence="19">
    <location>
        <begin position="7"/>
        <end position="14"/>
    </location>
    <ligand>
        <name>GTP</name>
        <dbReference type="ChEBI" id="CHEBI:37565"/>
    </ligand>
</feature>
<feature type="binding site" evidence="19">
    <location>
        <position position="63"/>
    </location>
    <ligand>
        <name>GTP</name>
        <dbReference type="ChEBI" id="CHEBI:37565"/>
    </ligand>
</feature>
<feature type="active site" description="GMP-histidine intermediate" evidence="18">
    <location>
        <position position="51"/>
    </location>
</feature>
<evidence type="ECO:0000256" key="1">
    <source>
        <dbReference type="ARBA" id="ARBA00000312"/>
    </source>
</evidence>
<accession>A0A542ZT49</accession>
<evidence type="ECO:0000256" key="4">
    <source>
        <dbReference type="ARBA" id="ARBA00003889"/>
    </source>
</evidence>
<keyword evidence="11 20" id="KW-0808">Transferase</keyword>
<dbReference type="GO" id="GO:0043752">
    <property type="term" value="F:adenosylcobinamide kinase activity"/>
    <property type="evidence" value="ECO:0007669"/>
    <property type="project" value="UniProtKB-EC"/>
</dbReference>
<dbReference type="SUPFAM" id="SSF52540">
    <property type="entry name" value="P-loop containing nucleoside triphosphate hydrolases"/>
    <property type="match status" value="1"/>
</dbReference>
<evidence type="ECO:0000256" key="13">
    <source>
        <dbReference type="ARBA" id="ARBA00022777"/>
    </source>
</evidence>
<evidence type="ECO:0000256" key="18">
    <source>
        <dbReference type="PIRSR" id="PIRSR006135-1"/>
    </source>
</evidence>
<protein>
    <recommendedName>
        <fullName evidence="16">Adenosylcobinamide kinase</fullName>
        <ecNumber evidence="8">2.7.1.156</ecNumber>
        <ecNumber evidence="9">2.7.7.62</ecNumber>
    </recommendedName>
    <alternativeName>
        <fullName evidence="17">Adenosylcobinamide-phosphate guanylyltransferase</fullName>
    </alternativeName>
</protein>
<keyword evidence="13 20" id="KW-0418">Kinase</keyword>
<dbReference type="CDD" id="cd00544">
    <property type="entry name" value="CobU"/>
    <property type="match status" value="1"/>
</dbReference>
<dbReference type="Proteomes" id="UP000316196">
    <property type="component" value="Unassembled WGS sequence"/>
</dbReference>
<evidence type="ECO:0000256" key="7">
    <source>
        <dbReference type="ARBA" id="ARBA00007490"/>
    </source>
</evidence>
<evidence type="ECO:0000256" key="8">
    <source>
        <dbReference type="ARBA" id="ARBA00012016"/>
    </source>
</evidence>
<proteinExistence type="inferred from homology"/>
<keyword evidence="20" id="KW-0548">Nucleotidyltransferase</keyword>
<evidence type="ECO:0000256" key="11">
    <source>
        <dbReference type="ARBA" id="ARBA00022679"/>
    </source>
</evidence>
<evidence type="ECO:0000256" key="10">
    <source>
        <dbReference type="ARBA" id="ARBA00022573"/>
    </source>
</evidence>
<organism evidence="20 21">
    <name type="scientific">Propioniferax innocua</name>
    <dbReference type="NCBI Taxonomy" id="1753"/>
    <lineage>
        <taxon>Bacteria</taxon>
        <taxon>Bacillati</taxon>
        <taxon>Actinomycetota</taxon>
        <taxon>Actinomycetes</taxon>
        <taxon>Propionibacteriales</taxon>
        <taxon>Propionibacteriaceae</taxon>
        <taxon>Propioniferax</taxon>
    </lineage>
</organism>
<comment type="pathway">
    <text evidence="5">Cofactor biosynthesis; adenosylcobalamin biosynthesis; adenosylcobalamin from cob(II)yrinate a,c-diamide: step 6/7.</text>
</comment>
<dbReference type="GO" id="GO:0008820">
    <property type="term" value="F:cobinamide phosphate guanylyltransferase activity"/>
    <property type="evidence" value="ECO:0007669"/>
    <property type="project" value="UniProtKB-EC"/>
</dbReference>
<keyword evidence="21" id="KW-1185">Reference proteome</keyword>
<dbReference type="GO" id="GO:0005524">
    <property type="term" value="F:ATP binding"/>
    <property type="evidence" value="ECO:0007669"/>
    <property type="project" value="UniProtKB-KW"/>
</dbReference>
<evidence type="ECO:0000256" key="3">
    <source>
        <dbReference type="ARBA" id="ARBA00001522"/>
    </source>
</evidence>
<dbReference type="EC" id="2.7.7.62" evidence="9"/>
<evidence type="ECO:0000256" key="15">
    <source>
        <dbReference type="ARBA" id="ARBA00023134"/>
    </source>
</evidence>
<evidence type="ECO:0000256" key="2">
    <source>
        <dbReference type="ARBA" id="ARBA00000711"/>
    </source>
</evidence>
<feature type="binding site" evidence="19">
    <location>
        <begin position="31"/>
        <end position="33"/>
    </location>
    <ligand>
        <name>GTP</name>
        <dbReference type="ChEBI" id="CHEBI:37565"/>
    </ligand>
</feature>
<dbReference type="EMBL" id="VFOR01000001">
    <property type="protein sequence ID" value="TQL63533.1"/>
    <property type="molecule type" value="Genomic_DNA"/>
</dbReference>
<feature type="binding site" evidence="19">
    <location>
        <position position="80"/>
    </location>
    <ligand>
        <name>GTP</name>
        <dbReference type="ChEBI" id="CHEBI:37565"/>
    </ligand>
</feature>
<evidence type="ECO:0000256" key="12">
    <source>
        <dbReference type="ARBA" id="ARBA00022741"/>
    </source>
</evidence>
<dbReference type="OrthoDB" id="9788370at2"/>
<name>A0A542ZT49_9ACTN</name>
<evidence type="ECO:0000313" key="21">
    <source>
        <dbReference type="Proteomes" id="UP000316196"/>
    </source>
</evidence>
<dbReference type="GO" id="GO:0009236">
    <property type="term" value="P:cobalamin biosynthetic process"/>
    <property type="evidence" value="ECO:0007669"/>
    <property type="project" value="UniProtKB-UniPathway"/>
</dbReference>
<comment type="caution">
    <text evidence="20">The sequence shown here is derived from an EMBL/GenBank/DDBJ whole genome shotgun (WGS) entry which is preliminary data.</text>
</comment>
<dbReference type="PIRSF" id="PIRSF006135">
    <property type="entry name" value="CobU"/>
    <property type="match status" value="1"/>
</dbReference>
<dbReference type="AlphaFoldDB" id="A0A542ZT49"/>
<comment type="catalytic activity">
    <reaction evidence="2">
        <text>adenosylcob(III)inamide phosphate + GTP + H(+) = adenosylcob(III)inamide-GDP + diphosphate</text>
        <dbReference type="Rhea" id="RHEA:22712"/>
        <dbReference type="ChEBI" id="CHEBI:15378"/>
        <dbReference type="ChEBI" id="CHEBI:33019"/>
        <dbReference type="ChEBI" id="CHEBI:37565"/>
        <dbReference type="ChEBI" id="CHEBI:58502"/>
        <dbReference type="ChEBI" id="CHEBI:60487"/>
        <dbReference type="EC" id="2.7.7.62"/>
    </reaction>
</comment>
<evidence type="ECO:0000256" key="16">
    <source>
        <dbReference type="ARBA" id="ARBA00029570"/>
    </source>
</evidence>
<dbReference type="UniPathway" id="UPA00148">
    <property type="reaction ID" value="UER00236"/>
</dbReference>
<keyword evidence="10" id="KW-0169">Cobalamin biosynthesis</keyword>
<dbReference type="InterPro" id="IPR003203">
    <property type="entry name" value="CobU/CobP"/>
</dbReference>
<dbReference type="EC" id="2.7.1.156" evidence="8"/>
<evidence type="ECO:0000256" key="9">
    <source>
        <dbReference type="ARBA" id="ARBA00012523"/>
    </source>
</evidence>
<evidence type="ECO:0000256" key="17">
    <source>
        <dbReference type="ARBA" id="ARBA00030571"/>
    </source>
</evidence>
<feature type="binding site" evidence="19">
    <location>
        <begin position="52"/>
        <end position="55"/>
    </location>
    <ligand>
        <name>GTP</name>
        <dbReference type="ChEBI" id="CHEBI:37565"/>
    </ligand>
</feature>
<evidence type="ECO:0000256" key="5">
    <source>
        <dbReference type="ARBA" id="ARBA00004692"/>
    </source>
</evidence>
<keyword evidence="12 19" id="KW-0547">Nucleotide-binding</keyword>
<dbReference type="PANTHER" id="PTHR34848:SF1">
    <property type="entry name" value="BIFUNCTIONAL ADENOSYLCOBALAMIN BIOSYNTHESIS PROTEIN COBU"/>
    <property type="match status" value="1"/>
</dbReference>
<keyword evidence="14" id="KW-0067">ATP-binding</keyword>